<dbReference type="Proteomes" id="UP000006681">
    <property type="component" value="Chromosome"/>
</dbReference>
<name>E1QUC1_VULDI</name>
<organism evidence="1 2">
    <name type="scientific">Vulcanisaeta distributa (strain DSM 14429 / JCM 11212 / NBRC 100878 / IC-017)</name>
    <dbReference type="NCBI Taxonomy" id="572478"/>
    <lineage>
        <taxon>Archaea</taxon>
        <taxon>Thermoproteota</taxon>
        <taxon>Thermoprotei</taxon>
        <taxon>Thermoproteales</taxon>
        <taxon>Thermoproteaceae</taxon>
        <taxon>Vulcanisaeta</taxon>
    </lineage>
</organism>
<dbReference type="KEGG" id="vdi:Vdis_0446"/>
<dbReference type="HOGENOM" id="CLU_3245568_0_0_2"/>
<reference evidence="1 2" key="1">
    <citation type="journal article" date="2010" name="Stand. Genomic Sci.">
        <title>Complete genome sequence of Vulcanisaeta distributa type strain (IC-017).</title>
        <authorList>
            <person name="Mavromatis K."/>
            <person name="Sikorski J."/>
            <person name="Pabst E."/>
            <person name="Teshima H."/>
            <person name="Lapidus A."/>
            <person name="Lucas S."/>
            <person name="Nolan M."/>
            <person name="Glavina Del Rio T."/>
            <person name="Cheng J.F."/>
            <person name="Bruce D."/>
            <person name="Goodwin L."/>
            <person name="Pitluck S."/>
            <person name="Liolios K."/>
            <person name="Ivanova N."/>
            <person name="Mikhailova N."/>
            <person name="Pati A."/>
            <person name="Chen A."/>
            <person name="Palaniappan K."/>
            <person name="Land M."/>
            <person name="Hauser L."/>
            <person name="Chang Y.J."/>
            <person name="Jeffries C.D."/>
            <person name="Rohde M."/>
            <person name="Spring S."/>
            <person name="Goker M."/>
            <person name="Wirth R."/>
            <person name="Woyke T."/>
            <person name="Bristow J."/>
            <person name="Eisen J.A."/>
            <person name="Markowitz V."/>
            <person name="Hugenholtz P."/>
            <person name="Klenk H.P."/>
            <person name="Kyrpides N.C."/>
        </authorList>
    </citation>
    <scope>NUCLEOTIDE SEQUENCE [LARGE SCALE GENOMIC DNA]</scope>
    <source>
        <strain evidence="2">DSM 14429 / JCM 11212 / NBRC 100878 / IC-017</strain>
    </source>
</reference>
<sequence>MDTETIEKPSPKPTAEDHVSVSYEDYLRPLVKAVKAKLALIP</sequence>
<protein>
    <submittedName>
        <fullName evidence="1">PaREP1 family protein</fullName>
    </submittedName>
</protein>
<gene>
    <name evidence="1" type="ordered locus">Vdis_0446</name>
</gene>
<keyword evidence="2" id="KW-1185">Reference proteome</keyword>
<dbReference type="EMBL" id="CP002100">
    <property type="protein sequence ID" value="ADN49847.1"/>
    <property type="molecule type" value="Genomic_DNA"/>
</dbReference>
<dbReference type="STRING" id="572478.Vdis_0446"/>
<proteinExistence type="predicted"/>
<reference evidence="2" key="2">
    <citation type="journal article" date="2010" name="Stand. Genomic Sci.">
        <title>Complete genome sequence of Vulcanisaeta distributa type strain (IC-017T).</title>
        <authorList>
            <person name="Mavromatis K."/>
            <person name="Sikorski J."/>
            <person name="Pabst E."/>
            <person name="Teshima H."/>
            <person name="Lapidus A."/>
            <person name="Lucas S."/>
            <person name="Nolan M."/>
            <person name="Glavina Del Rio T."/>
            <person name="Cheng J."/>
            <person name="Bruce D."/>
            <person name="Goodwin L."/>
            <person name="Pitluck S."/>
            <person name="Liolios K."/>
            <person name="Ivanova N."/>
            <person name="Mikhailova N."/>
            <person name="Pati A."/>
            <person name="Chen A."/>
            <person name="Palaniappan K."/>
            <person name="Land M."/>
            <person name="Hauser L."/>
            <person name="Chang Y."/>
            <person name="Jeffries C."/>
            <person name="Rohde M."/>
            <person name="Spring S."/>
            <person name="Goker M."/>
            <person name="Wirth R."/>
            <person name="Woyke T."/>
            <person name="Bristow J."/>
            <person name="Eisen J."/>
            <person name="Markowitz V."/>
            <person name="Hugenholtz P."/>
            <person name="Klenk H."/>
            <person name="Kyrpides N."/>
        </authorList>
    </citation>
    <scope>NUCLEOTIDE SEQUENCE [LARGE SCALE GENOMIC DNA]</scope>
    <source>
        <strain evidence="2">DSM 14429 / JCM 11212 / NBRC 100878 / IC-017</strain>
    </source>
</reference>
<evidence type="ECO:0000313" key="2">
    <source>
        <dbReference type="Proteomes" id="UP000006681"/>
    </source>
</evidence>
<evidence type="ECO:0000313" key="1">
    <source>
        <dbReference type="EMBL" id="ADN49847.1"/>
    </source>
</evidence>
<accession>E1QUC1</accession>
<dbReference type="AlphaFoldDB" id="E1QUC1"/>